<evidence type="ECO:0000256" key="1">
    <source>
        <dbReference type="ARBA" id="ARBA00022714"/>
    </source>
</evidence>
<dbReference type="Gene3D" id="3.90.380.10">
    <property type="entry name" value="Naphthalene 1,2-dioxygenase Alpha Subunit, Chain A, domain 1"/>
    <property type="match status" value="1"/>
</dbReference>
<dbReference type="PANTHER" id="PTHR21266">
    <property type="entry name" value="IRON-SULFUR DOMAIN CONTAINING PROTEIN"/>
    <property type="match status" value="1"/>
</dbReference>
<dbReference type="Pfam" id="PF00355">
    <property type="entry name" value="Rieske"/>
    <property type="match status" value="1"/>
</dbReference>
<evidence type="ECO:0000256" key="4">
    <source>
        <dbReference type="ARBA" id="ARBA00023004"/>
    </source>
</evidence>
<protein>
    <submittedName>
        <fullName evidence="7">Phthalate 4,5-dioxygenase oxygenase subunit</fullName>
        <ecNumber evidence="7">1.14.12.7</ecNumber>
    </submittedName>
</protein>
<dbReference type="SUPFAM" id="SSF50022">
    <property type="entry name" value="ISP domain"/>
    <property type="match status" value="1"/>
</dbReference>
<dbReference type="EC" id="1.14.12.7" evidence="7"/>
<accession>A0A3P4AW66</accession>
<evidence type="ECO:0000313" key="8">
    <source>
        <dbReference type="Proteomes" id="UP000277294"/>
    </source>
</evidence>
<dbReference type="Gene3D" id="2.102.10.10">
    <property type="entry name" value="Rieske [2Fe-2S] iron-sulphur domain"/>
    <property type="match status" value="1"/>
</dbReference>
<keyword evidence="8" id="KW-1185">Reference proteome</keyword>
<dbReference type="InterPro" id="IPR017941">
    <property type="entry name" value="Rieske_2Fe-2S"/>
</dbReference>
<dbReference type="PROSITE" id="PS51296">
    <property type="entry name" value="RIESKE"/>
    <property type="match status" value="1"/>
</dbReference>
<keyword evidence="1" id="KW-0001">2Fe-2S</keyword>
<dbReference type="GO" id="GO:0051537">
    <property type="term" value="F:2 iron, 2 sulfur cluster binding"/>
    <property type="evidence" value="ECO:0007669"/>
    <property type="project" value="UniProtKB-KW"/>
</dbReference>
<name>A0A3P4AW66_9BURK</name>
<evidence type="ECO:0000256" key="5">
    <source>
        <dbReference type="ARBA" id="ARBA00023014"/>
    </source>
</evidence>
<gene>
    <name evidence="7" type="primary">pht3_2</name>
    <name evidence="7" type="ORF">PIGHUM_00360</name>
</gene>
<dbReference type="InterPro" id="IPR050584">
    <property type="entry name" value="Cholesterol_7-desaturase"/>
</dbReference>
<dbReference type="OrthoDB" id="9790995at2"/>
<reference evidence="7 8" key="1">
    <citation type="submission" date="2018-10" db="EMBL/GenBank/DDBJ databases">
        <authorList>
            <person name="Criscuolo A."/>
        </authorList>
    </citation>
    <scope>NUCLEOTIDE SEQUENCE [LARGE SCALE GENOMIC DNA]</scope>
    <source>
        <strain evidence="7">DnA1</strain>
    </source>
</reference>
<dbReference type="CDD" id="cd08878">
    <property type="entry name" value="RHO_alpha_C_DMO-like"/>
    <property type="match status" value="1"/>
</dbReference>
<dbReference type="GO" id="GO:0046872">
    <property type="term" value="F:metal ion binding"/>
    <property type="evidence" value="ECO:0007669"/>
    <property type="project" value="UniProtKB-KW"/>
</dbReference>
<feature type="domain" description="Rieske" evidence="6">
    <location>
        <begin position="27"/>
        <end position="138"/>
    </location>
</feature>
<evidence type="ECO:0000259" key="6">
    <source>
        <dbReference type="PROSITE" id="PS51296"/>
    </source>
</evidence>
<dbReference type="EMBL" id="UWPJ01000005">
    <property type="protein sequence ID" value="VCU68309.1"/>
    <property type="molecule type" value="Genomic_DNA"/>
</dbReference>
<sequence>MLKKEQNDLLTQTGPGTPTGELFRRYWLPVLLSRELPEPGCEPVRVQLLSERLLAIRDENDNVGLIDEFCAHRGVSLWFGRYDSKEEGGGIRCPYHGWKYSVDGRCLDVPSEPEESGFRDRVKLVSYPLVERGGIYWTYMGPPELQPPLPEYEFAMVPSDQSFISKRVQENNWMQALEGGIDSSHVSWLHRDSLKSDPLFKGAAGNKYNMTDLRPAFEVVETDTGLLVGARRNAEEDKYYWRITPWLMPCFTMVPPRGDHPVHGHFWVPIDDENCWAWSFDYHAARPLTEAEVQAMEDGKGIHVRYVPGTFRPLQNKDNDYLMDRAAQKAGRTFSGVEGIGMQDASLQESMGAIQDRTKEHLTATDMGIVKMRRALLKAVKDMQEEGAAPPGTLPDAHHVRSAAVLLPRDQFFKDAAADALRVQPGQRHASV</sequence>
<keyword evidence="7" id="KW-0223">Dioxygenase</keyword>
<dbReference type="RefSeq" id="WP_124077532.1">
    <property type="nucleotide sequence ID" value="NZ_UWPJ01000005.1"/>
</dbReference>
<keyword evidence="2" id="KW-0479">Metal-binding</keyword>
<dbReference type="GO" id="GO:0018620">
    <property type="term" value="F:phthalate 4,5-dioxygenase activity"/>
    <property type="evidence" value="ECO:0007669"/>
    <property type="project" value="UniProtKB-EC"/>
</dbReference>
<dbReference type="Proteomes" id="UP000277294">
    <property type="component" value="Unassembled WGS sequence"/>
</dbReference>
<dbReference type="AlphaFoldDB" id="A0A3P4AW66"/>
<keyword evidence="5" id="KW-0411">Iron-sulfur</keyword>
<dbReference type="SUPFAM" id="SSF55961">
    <property type="entry name" value="Bet v1-like"/>
    <property type="match status" value="1"/>
</dbReference>
<organism evidence="7 8">
    <name type="scientific">Pigmentiphaga humi</name>
    <dbReference type="NCBI Taxonomy" id="2478468"/>
    <lineage>
        <taxon>Bacteria</taxon>
        <taxon>Pseudomonadati</taxon>
        <taxon>Pseudomonadota</taxon>
        <taxon>Betaproteobacteria</taxon>
        <taxon>Burkholderiales</taxon>
        <taxon>Alcaligenaceae</taxon>
        <taxon>Pigmentiphaga</taxon>
    </lineage>
</organism>
<evidence type="ECO:0000256" key="3">
    <source>
        <dbReference type="ARBA" id="ARBA00023002"/>
    </source>
</evidence>
<dbReference type="InterPro" id="IPR045623">
    <property type="entry name" value="LigXa_C"/>
</dbReference>
<dbReference type="Pfam" id="PF19301">
    <property type="entry name" value="LigXa_C"/>
    <property type="match status" value="1"/>
</dbReference>
<keyword evidence="4" id="KW-0408">Iron</keyword>
<keyword evidence="3 7" id="KW-0560">Oxidoreductase</keyword>
<proteinExistence type="predicted"/>
<evidence type="ECO:0000256" key="2">
    <source>
        <dbReference type="ARBA" id="ARBA00022723"/>
    </source>
</evidence>
<dbReference type="InterPro" id="IPR036922">
    <property type="entry name" value="Rieske_2Fe-2S_sf"/>
</dbReference>
<evidence type="ECO:0000313" key="7">
    <source>
        <dbReference type="EMBL" id="VCU68309.1"/>
    </source>
</evidence>
<dbReference type="PANTHER" id="PTHR21266:SF59">
    <property type="entry name" value="BLR4922 PROTEIN"/>
    <property type="match status" value="1"/>
</dbReference>